<name>A0ABR8X8B6_9BACL</name>
<sequence length="103" mass="12058">MEKIRERNFDLTDTVDALADIRDILENAHYLQQLVEEKFFNRCDVEKEDVQRGIIHDYNRFRVFSRILSDNVFHAEALLQDLLLTVQRALGKHAAEVKGGNEE</sequence>
<evidence type="ECO:0008006" key="3">
    <source>
        <dbReference type="Google" id="ProtNLM"/>
    </source>
</evidence>
<gene>
    <name evidence="1" type="ORF">H9636_02675</name>
</gene>
<proteinExistence type="predicted"/>
<dbReference type="Proteomes" id="UP000640930">
    <property type="component" value="Unassembled WGS sequence"/>
</dbReference>
<organism evidence="1 2">
    <name type="scientific">Ureibacillus galli</name>
    <dbReference type="NCBI Taxonomy" id="2762222"/>
    <lineage>
        <taxon>Bacteria</taxon>
        <taxon>Bacillati</taxon>
        <taxon>Bacillota</taxon>
        <taxon>Bacilli</taxon>
        <taxon>Bacillales</taxon>
        <taxon>Caryophanaceae</taxon>
        <taxon>Ureibacillus</taxon>
    </lineage>
</organism>
<protein>
    <recommendedName>
        <fullName evidence="3">DUF86 domain-containing protein</fullName>
    </recommendedName>
</protein>
<keyword evidence="2" id="KW-1185">Reference proteome</keyword>
<dbReference type="EMBL" id="JACSQA010000002">
    <property type="protein sequence ID" value="MBD8025555.1"/>
    <property type="molecule type" value="Genomic_DNA"/>
</dbReference>
<dbReference type="RefSeq" id="WP_191706106.1">
    <property type="nucleotide sequence ID" value="NZ_JACSQA010000002.1"/>
</dbReference>
<evidence type="ECO:0000313" key="1">
    <source>
        <dbReference type="EMBL" id="MBD8025555.1"/>
    </source>
</evidence>
<accession>A0ABR8X8B6</accession>
<evidence type="ECO:0000313" key="2">
    <source>
        <dbReference type="Proteomes" id="UP000640930"/>
    </source>
</evidence>
<reference evidence="1 2" key="1">
    <citation type="submission" date="2020-08" db="EMBL/GenBank/DDBJ databases">
        <title>A Genomic Blueprint of the Chicken Gut Microbiome.</title>
        <authorList>
            <person name="Gilroy R."/>
            <person name="Ravi A."/>
            <person name="Getino M."/>
            <person name="Pursley I."/>
            <person name="Horton D.L."/>
            <person name="Alikhan N.-F."/>
            <person name="Baker D."/>
            <person name="Gharbi K."/>
            <person name="Hall N."/>
            <person name="Watson M."/>
            <person name="Adriaenssens E.M."/>
            <person name="Foster-Nyarko E."/>
            <person name="Jarju S."/>
            <person name="Secka A."/>
            <person name="Antonio M."/>
            <person name="Oren A."/>
            <person name="Chaudhuri R."/>
            <person name="La Ragione R.M."/>
            <person name="Hildebrand F."/>
            <person name="Pallen M.J."/>
        </authorList>
    </citation>
    <scope>NUCLEOTIDE SEQUENCE [LARGE SCALE GENOMIC DNA]</scope>
    <source>
        <strain evidence="1 2">Re31</strain>
    </source>
</reference>
<comment type="caution">
    <text evidence="1">The sequence shown here is derived from an EMBL/GenBank/DDBJ whole genome shotgun (WGS) entry which is preliminary data.</text>
</comment>